<sequence>MNIATISQMIQQPAKTAPKGTAKMEGFGSVMSAILSQASSTQSNNGSGTQLVFEQAKQLIQSKDLKGLFDLLDVDVSDIEKVLSSEEIHFQDVAEILNIDPKELIGTLQMLLNGTVEKITDLSENLWELVQAVEQRAPEIQRELIRSLKGDGLPIQNAVDVIKFIKTMEFILPKTDMTMKQEALTFSLKEVVTKLETSILQSEKTVTLPEFRPMVRVVEVKTDTVEGTTMNIERSVAKMETHSVALPTNRSSQGEALVKEFQAIMNRSAFGQAGGATKLLIKIYPENLGTVRIELVQKDGVLTARLLSSTALGKELLDSQSQQLRHAFAQQNLTVERLEISQALQDPTRHDKNQSFGQQFKQQQDQERQEQSEQDKPQDSFLDLLMEAEV</sequence>
<proteinExistence type="predicted"/>
<gene>
    <name evidence="3" type="ORF">ACFOZY_02055</name>
</gene>
<dbReference type="CDD" id="cd17470">
    <property type="entry name" value="T3SS_Flik_C"/>
    <property type="match status" value="1"/>
</dbReference>
<accession>A0ABV8X275</accession>
<protein>
    <submittedName>
        <fullName evidence="3">Flagellar hook-length control protein FliK</fullName>
    </submittedName>
</protein>
<comment type="caution">
    <text evidence="3">The sequence shown here is derived from an EMBL/GenBank/DDBJ whole genome shotgun (WGS) entry which is preliminary data.</text>
</comment>
<dbReference type="EMBL" id="JBHSEC010000002">
    <property type="protein sequence ID" value="MFC4409214.1"/>
    <property type="molecule type" value="Genomic_DNA"/>
</dbReference>
<feature type="compositionally biased region" description="Low complexity" evidence="1">
    <location>
        <begin position="354"/>
        <end position="363"/>
    </location>
</feature>
<dbReference type="Pfam" id="PF02120">
    <property type="entry name" value="Flg_hook"/>
    <property type="match status" value="1"/>
</dbReference>
<organism evidence="3 4">
    <name type="scientific">Chungangia koreensis</name>
    <dbReference type="NCBI Taxonomy" id="752657"/>
    <lineage>
        <taxon>Bacteria</taxon>
        <taxon>Bacillati</taxon>
        <taxon>Bacillota</taxon>
        <taxon>Bacilli</taxon>
        <taxon>Lactobacillales</taxon>
        <taxon>Chungangia</taxon>
    </lineage>
</organism>
<feature type="compositionally biased region" description="Basic and acidic residues" evidence="1">
    <location>
        <begin position="364"/>
        <end position="378"/>
    </location>
</feature>
<evidence type="ECO:0000259" key="2">
    <source>
        <dbReference type="Pfam" id="PF02120"/>
    </source>
</evidence>
<dbReference type="InterPro" id="IPR038610">
    <property type="entry name" value="FliK-like_C_sf"/>
</dbReference>
<dbReference type="Proteomes" id="UP001595817">
    <property type="component" value="Unassembled WGS sequence"/>
</dbReference>
<keyword evidence="3" id="KW-0966">Cell projection</keyword>
<evidence type="ECO:0000313" key="4">
    <source>
        <dbReference type="Proteomes" id="UP001595817"/>
    </source>
</evidence>
<feature type="region of interest" description="Disordered" evidence="1">
    <location>
        <begin position="347"/>
        <end position="390"/>
    </location>
</feature>
<name>A0ABV8X275_9LACT</name>
<evidence type="ECO:0000256" key="1">
    <source>
        <dbReference type="SAM" id="MobiDB-lite"/>
    </source>
</evidence>
<feature type="domain" description="Flagellar hook-length control protein-like C-terminal" evidence="2">
    <location>
        <begin position="273"/>
        <end position="344"/>
    </location>
</feature>
<dbReference type="Gene3D" id="3.30.750.140">
    <property type="match status" value="1"/>
</dbReference>
<dbReference type="RefSeq" id="WP_378151733.1">
    <property type="nucleotide sequence ID" value="NZ_JBHSEC010000002.1"/>
</dbReference>
<keyword evidence="4" id="KW-1185">Reference proteome</keyword>
<evidence type="ECO:0000313" key="3">
    <source>
        <dbReference type="EMBL" id="MFC4409214.1"/>
    </source>
</evidence>
<keyword evidence="3" id="KW-0282">Flagellum</keyword>
<keyword evidence="3" id="KW-0969">Cilium</keyword>
<dbReference type="InterPro" id="IPR021136">
    <property type="entry name" value="Flagellar_hook_control-like_C"/>
</dbReference>
<reference evidence="4" key="1">
    <citation type="journal article" date="2019" name="Int. J. Syst. Evol. Microbiol.">
        <title>The Global Catalogue of Microorganisms (GCM) 10K type strain sequencing project: providing services to taxonomists for standard genome sequencing and annotation.</title>
        <authorList>
            <consortium name="The Broad Institute Genomics Platform"/>
            <consortium name="The Broad Institute Genome Sequencing Center for Infectious Disease"/>
            <person name="Wu L."/>
            <person name="Ma J."/>
        </authorList>
    </citation>
    <scope>NUCLEOTIDE SEQUENCE [LARGE SCALE GENOMIC DNA]</scope>
    <source>
        <strain evidence="4">CCUG 59778</strain>
    </source>
</reference>